<organism evidence="2 3">
    <name type="scientific">Spirosoma terrae</name>
    <dbReference type="NCBI Taxonomy" id="1968276"/>
    <lineage>
        <taxon>Bacteria</taxon>
        <taxon>Pseudomonadati</taxon>
        <taxon>Bacteroidota</taxon>
        <taxon>Cytophagia</taxon>
        <taxon>Cytophagales</taxon>
        <taxon>Cytophagaceae</taxon>
        <taxon>Spirosoma</taxon>
    </lineage>
</organism>
<dbReference type="EMBL" id="JAAFZH010000005">
    <property type="protein sequence ID" value="NDU96021.1"/>
    <property type="molecule type" value="Genomic_DNA"/>
</dbReference>
<keyword evidence="3" id="KW-1185">Reference proteome</keyword>
<name>A0A6L9LA39_9BACT</name>
<dbReference type="InterPro" id="IPR037401">
    <property type="entry name" value="SnoaL-like"/>
</dbReference>
<evidence type="ECO:0000259" key="1">
    <source>
        <dbReference type="Pfam" id="PF12680"/>
    </source>
</evidence>
<comment type="caution">
    <text evidence="2">The sequence shown here is derived from an EMBL/GenBank/DDBJ whole genome shotgun (WGS) entry which is preliminary data.</text>
</comment>
<dbReference type="AlphaFoldDB" id="A0A6L9LA39"/>
<proteinExistence type="predicted"/>
<gene>
    <name evidence="2" type="ORF">GK108_14150</name>
</gene>
<sequence>MTQEEARQFADEWISAFNAHNLTAILEHYADELEFYSPFVLLLKFNESGCITSKRDLERYFGVGLRTYPDLHFTLHNVFVGINTLVIYYTSVNGRLASEVFHLNELGKAEKVFCHYAIDKTSPENN</sequence>
<dbReference type="RefSeq" id="WP_163949230.1">
    <property type="nucleotide sequence ID" value="NZ_JAAFZH010000005.1"/>
</dbReference>
<accession>A0A6L9LA39</accession>
<reference evidence="2 3" key="1">
    <citation type="submission" date="2020-02" db="EMBL/GenBank/DDBJ databases">
        <title>Draft genome sequence of two Spirosoma agri KCTC 52727 and Spirosoma terrae KCTC 52035.</title>
        <authorList>
            <person name="Rojas J."/>
            <person name="Ambika Manirajan B."/>
            <person name="Suarez C."/>
            <person name="Ratering S."/>
            <person name="Schnell S."/>
        </authorList>
    </citation>
    <scope>NUCLEOTIDE SEQUENCE [LARGE SCALE GENOMIC DNA]</scope>
    <source>
        <strain evidence="2 3">KCTC 52035</strain>
    </source>
</reference>
<dbReference type="Proteomes" id="UP000474175">
    <property type="component" value="Unassembled WGS sequence"/>
</dbReference>
<feature type="domain" description="SnoaL-like" evidence="1">
    <location>
        <begin position="11"/>
        <end position="91"/>
    </location>
</feature>
<dbReference type="Gene3D" id="3.10.450.50">
    <property type="match status" value="1"/>
</dbReference>
<dbReference type="Pfam" id="PF12680">
    <property type="entry name" value="SnoaL_2"/>
    <property type="match status" value="1"/>
</dbReference>
<evidence type="ECO:0000313" key="2">
    <source>
        <dbReference type="EMBL" id="NDU96021.1"/>
    </source>
</evidence>
<dbReference type="InterPro" id="IPR032710">
    <property type="entry name" value="NTF2-like_dom_sf"/>
</dbReference>
<dbReference type="SUPFAM" id="SSF54427">
    <property type="entry name" value="NTF2-like"/>
    <property type="match status" value="1"/>
</dbReference>
<evidence type="ECO:0000313" key="3">
    <source>
        <dbReference type="Proteomes" id="UP000474175"/>
    </source>
</evidence>
<protein>
    <submittedName>
        <fullName evidence="2">Nuclear transport factor 2 family protein</fullName>
    </submittedName>
</protein>